<dbReference type="SMART" id="SM01250">
    <property type="entry name" value="KAT11"/>
    <property type="match status" value="1"/>
</dbReference>
<dbReference type="PANTHER" id="PTHR31571:SF2">
    <property type="entry name" value="HISTONE ACETYLTRANSFERASE RTT109"/>
    <property type="match status" value="1"/>
</dbReference>
<keyword evidence="7" id="KW-0804">Transcription</keyword>
<dbReference type="PROSITE" id="PS51728">
    <property type="entry name" value="RTT109_HAT"/>
    <property type="match status" value="1"/>
</dbReference>
<evidence type="ECO:0000313" key="11">
    <source>
        <dbReference type="EMBL" id="KAJ1646054.1"/>
    </source>
</evidence>
<evidence type="ECO:0000256" key="6">
    <source>
        <dbReference type="ARBA" id="ARBA00023015"/>
    </source>
</evidence>
<dbReference type="GO" id="GO:0005634">
    <property type="term" value="C:nucleus"/>
    <property type="evidence" value="ECO:0007669"/>
    <property type="project" value="UniProtKB-SubCell"/>
</dbReference>
<evidence type="ECO:0000256" key="5">
    <source>
        <dbReference type="ARBA" id="ARBA00022990"/>
    </source>
</evidence>
<evidence type="ECO:0000256" key="7">
    <source>
        <dbReference type="ARBA" id="ARBA00023163"/>
    </source>
</evidence>
<dbReference type="InterPro" id="IPR013178">
    <property type="entry name" value="Histone_AcTrfase_Rtt109/CBP"/>
</dbReference>
<dbReference type="Proteomes" id="UP001145021">
    <property type="component" value="Unassembled WGS sequence"/>
</dbReference>
<keyword evidence="12" id="KW-1185">Reference proteome</keyword>
<sequence length="456" mass="48947">MSLAASDSIKSSTIVQSITESLRKLPAGHSLSVHVIQTSDHHVESLTPWRRFSHFHSETTMSRRILAFVSQGSVLVAGLEVHEFTSISVQASGAHQPQLSPSVAVDVCIEKIDTSGFLSARMPLAKMLVAGYLRSLQRYHAAVAVPTVGVHLFARAQPEYLFAKSLKNPDKHILDDLGLVKWWQSALNYGLQYAICAENNTNGCAAEVAANCVVPGSTASEAPWFLGSNQHTSNNATNADGTIGQYTEPKLAVADAATTAATASDHASIPASIRWTWGLPYVSSARAHDCVLQFPDDPMTRLLSEPYSSSWSVSMLLEMLAVSEECGSGRRTAYYSAALPVGHLQDPSSSSSSSSSSGSSAKGDNTAEQGSLSFDDYDKALIALFDREMDFSTHEAALVSSKRFLDLISASFGIPAITIDTMGKPIVKSASEPKQQEPPKVNDLTMAIRKKRKAAN</sequence>
<keyword evidence="5" id="KW-0007">Acetylation</keyword>
<protein>
    <recommendedName>
        <fullName evidence="2">histone acetyltransferase</fullName>
        <ecNumber evidence="2">2.3.1.48</ecNumber>
    </recommendedName>
</protein>
<dbReference type="GO" id="GO:0032931">
    <property type="term" value="F:histone H3K56 acetyltransferase activity"/>
    <property type="evidence" value="ECO:0007669"/>
    <property type="project" value="TreeGrafter"/>
</dbReference>
<keyword evidence="3" id="KW-0808">Transferase</keyword>
<evidence type="ECO:0000256" key="4">
    <source>
        <dbReference type="ARBA" id="ARBA00022763"/>
    </source>
</evidence>
<proteinExistence type="predicted"/>
<comment type="subcellular location">
    <subcellularLocation>
        <location evidence="1">Nucleus</location>
    </subcellularLocation>
</comment>
<reference evidence="11" key="1">
    <citation type="submission" date="2022-07" db="EMBL/GenBank/DDBJ databases">
        <title>Phylogenomic reconstructions and comparative analyses of Kickxellomycotina fungi.</title>
        <authorList>
            <person name="Reynolds N.K."/>
            <person name="Stajich J.E."/>
            <person name="Barry K."/>
            <person name="Grigoriev I.V."/>
            <person name="Crous P."/>
            <person name="Smith M.E."/>
        </authorList>
    </citation>
    <scope>NUCLEOTIDE SEQUENCE</scope>
    <source>
        <strain evidence="11">NBRC 105413</strain>
    </source>
</reference>
<feature type="compositionally biased region" description="Low complexity" evidence="10">
    <location>
        <begin position="348"/>
        <end position="360"/>
    </location>
</feature>
<dbReference type="InterPro" id="IPR016849">
    <property type="entry name" value="Rtt109"/>
</dbReference>
<comment type="catalytic activity">
    <reaction evidence="9">
        <text>L-lysyl-[histone] + acetyl-CoA = N(6)-acetyl-L-lysyl-[histone] + CoA + H(+)</text>
        <dbReference type="Rhea" id="RHEA:21992"/>
        <dbReference type="Rhea" id="RHEA-COMP:9845"/>
        <dbReference type="Rhea" id="RHEA-COMP:11338"/>
        <dbReference type="ChEBI" id="CHEBI:15378"/>
        <dbReference type="ChEBI" id="CHEBI:29969"/>
        <dbReference type="ChEBI" id="CHEBI:57287"/>
        <dbReference type="ChEBI" id="CHEBI:57288"/>
        <dbReference type="ChEBI" id="CHEBI:61930"/>
        <dbReference type="EC" id="2.3.1.48"/>
    </reaction>
    <physiologicalReaction direction="left-to-right" evidence="9">
        <dbReference type="Rhea" id="RHEA:21993"/>
    </physiologicalReaction>
</comment>
<feature type="region of interest" description="Disordered" evidence="10">
    <location>
        <begin position="346"/>
        <end position="370"/>
    </location>
</feature>
<evidence type="ECO:0000256" key="10">
    <source>
        <dbReference type="SAM" id="MobiDB-lite"/>
    </source>
</evidence>
<accession>A0A9W8CKJ7</accession>
<dbReference type="InterPro" id="IPR051236">
    <property type="entry name" value="HAT_RTT109-like"/>
</dbReference>
<evidence type="ECO:0000313" key="12">
    <source>
        <dbReference type="Proteomes" id="UP001145021"/>
    </source>
</evidence>
<name>A0A9W8CKJ7_9FUNG</name>
<evidence type="ECO:0000256" key="3">
    <source>
        <dbReference type="ARBA" id="ARBA00022679"/>
    </source>
</evidence>
<evidence type="ECO:0000256" key="1">
    <source>
        <dbReference type="ARBA" id="ARBA00004123"/>
    </source>
</evidence>
<keyword evidence="6" id="KW-0805">Transcription regulation</keyword>
<keyword evidence="8" id="KW-0539">Nucleus</keyword>
<evidence type="ECO:0000256" key="8">
    <source>
        <dbReference type="ARBA" id="ARBA00023242"/>
    </source>
</evidence>
<dbReference type="PANTHER" id="PTHR31571">
    <property type="entry name" value="ALTERED INHERITANCE OF MITOCHONDRIA PROTEIN 6"/>
    <property type="match status" value="1"/>
</dbReference>
<dbReference type="Pfam" id="PF08214">
    <property type="entry name" value="HAT_KAT11"/>
    <property type="match status" value="1"/>
</dbReference>
<dbReference type="EMBL" id="JANBOH010000077">
    <property type="protein sequence ID" value="KAJ1646054.1"/>
    <property type="molecule type" value="Genomic_DNA"/>
</dbReference>
<evidence type="ECO:0000256" key="2">
    <source>
        <dbReference type="ARBA" id="ARBA00013184"/>
    </source>
</evidence>
<gene>
    <name evidence="11" type="ORF">LPJ64_002433</name>
</gene>
<dbReference type="GO" id="GO:0006974">
    <property type="term" value="P:DNA damage response"/>
    <property type="evidence" value="ECO:0007669"/>
    <property type="project" value="UniProtKB-KW"/>
</dbReference>
<dbReference type="AlphaFoldDB" id="A0A9W8CKJ7"/>
<dbReference type="EC" id="2.3.1.48" evidence="2"/>
<comment type="caution">
    <text evidence="11">The sequence shown here is derived from an EMBL/GenBank/DDBJ whole genome shotgun (WGS) entry which is preliminary data.</text>
</comment>
<evidence type="ECO:0000256" key="9">
    <source>
        <dbReference type="ARBA" id="ARBA00048940"/>
    </source>
</evidence>
<keyword evidence="4" id="KW-0227">DNA damage</keyword>
<organism evidence="11 12">
    <name type="scientific">Coemansia asiatica</name>
    <dbReference type="NCBI Taxonomy" id="1052880"/>
    <lineage>
        <taxon>Eukaryota</taxon>
        <taxon>Fungi</taxon>
        <taxon>Fungi incertae sedis</taxon>
        <taxon>Zoopagomycota</taxon>
        <taxon>Kickxellomycotina</taxon>
        <taxon>Kickxellomycetes</taxon>
        <taxon>Kickxellales</taxon>
        <taxon>Kickxellaceae</taxon>
        <taxon>Coemansia</taxon>
    </lineage>
</organism>
<dbReference type="GO" id="GO:0006355">
    <property type="term" value="P:regulation of DNA-templated transcription"/>
    <property type="evidence" value="ECO:0007669"/>
    <property type="project" value="InterPro"/>
</dbReference>